<name>A0A5B7KEQ7_PORTR</name>
<sequence>MNLDAANSTQPGPPRSSPPLTTPVTPFATRPQTSKMSSQPGVSSTRLKGRWGGEGLPSGTQGLARFGHQWLAHTIVFR</sequence>
<evidence type="ECO:0000313" key="2">
    <source>
        <dbReference type="EMBL" id="MPD05254.1"/>
    </source>
</evidence>
<feature type="compositionally biased region" description="Polar residues" evidence="1">
    <location>
        <begin position="1"/>
        <end position="10"/>
    </location>
</feature>
<dbReference type="AlphaFoldDB" id="A0A5B7KEQ7"/>
<evidence type="ECO:0000256" key="1">
    <source>
        <dbReference type="SAM" id="MobiDB-lite"/>
    </source>
</evidence>
<keyword evidence="3" id="KW-1185">Reference proteome</keyword>
<gene>
    <name evidence="2" type="ORF">E2C01_100986</name>
</gene>
<organism evidence="2 3">
    <name type="scientific">Portunus trituberculatus</name>
    <name type="common">Swimming crab</name>
    <name type="synonym">Neptunus trituberculatus</name>
    <dbReference type="NCBI Taxonomy" id="210409"/>
    <lineage>
        <taxon>Eukaryota</taxon>
        <taxon>Metazoa</taxon>
        <taxon>Ecdysozoa</taxon>
        <taxon>Arthropoda</taxon>
        <taxon>Crustacea</taxon>
        <taxon>Multicrustacea</taxon>
        <taxon>Malacostraca</taxon>
        <taxon>Eumalacostraca</taxon>
        <taxon>Eucarida</taxon>
        <taxon>Decapoda</taxon>
        <taxon>Pleocyemata</taxon>
        <taxon>Brachyura</taxon>
        <taxon>Eubrachyura</taxon>
        <taxon>Portunoidea</taxon>
        <taxon>Portunidae</taxon>
        <taxon>Portuninae</taxon>
        <taxon>Portunus</taxon>
    </lineage>
</organism>
<feature type="compositionally biased region" description="Polar residues" evidence="1">
    <location>
        <begin position="22"/>
        <end position="46"/>
    </location>
</feature>
<accession>A0A5B7KEQ7</accession>
<feature type="region of interest" description="Disordered" evidence="1">
    <location>
        <begin position="1"/>
        <end position="58"/>
    </location>
</feature>
<proteinExistence type="predicted"/>
<dbReference type="Proteomes" id="UP000324222">
    <property type="component" value="Unassembled WGS sequence"/>
</dbReference>
<dbReference type="EMBL" id="VSRR010145136">
    <property type="protein sequence ID" value="MPD05254.1"/>
    <property type="molecule type" value="Genomic_DNA"/>
</dbReference>
<feature type="compositionally biased region" description="Pro residues" evidence="1">
    <location>
        <begin position="11"/>
        <end position="21"/>
    </location>
</feature>
<comment type="caution">
    <text evidence="2">The sequence shown here is derived from an EMBL/GenBank/DDBJ whole genome shotgun (WGS) entry which is preliminary data.</text>
</comment>
<reference evidence="2 3" key="1">
    <citation type="submission" date="2019-05" db="EMBL/GenBank/DDBJ databases">
        <title>Another draft genome of Portunus trituberculatus and its Hox gene families provides insights of decapod evolution.</title>
        <authorList>
            <person name="Jeong J.-H."/>
            <person name="Song I."/>
            <person name="Kim S."/>
            <person name="Choi T."/>
            <person name="Kim D."/>
            <person name="Ryu S."/>
            <person name="Kim W."/>
        </authorList>
    </citation>
    <scope>NUCLEOTIDE SEQUENCE [LARGE SCALE GENOMIC DNA]</scope>
    <source>
        <tissue evidence="2">Muscle</tissue>
    </source>
</reference>
<protein>
    <submittedName>
        <fullName evidence="2">Uncharacterized protein</fullName>
    </submittedName>
</protein>
<evidence type="ECO:0000313" key="3">
    <source>
        <dbReference type="Proteomes" id="UP000324222"/>
    </source>
</evidence>